<dbReference type="EMBL" id="LM995447">
    <property type="protein sequence ID" value="CDZ23651.1"/>
    <property type="molecule type" value="Genomic_DNA"/>
</dbReference>
<evidence type="ECO:0000256" key="1">
    <source>
        <dbReference type="SAM" id="MobiDB-lite"/>
    </source>
</evidence>
<dbReference type="Proteomes" id="UP000032431">
    <property type="component" value="Chromosome I"/>
</dbReference>
<organism evidence="2 3">
    <name type="scientific">[Clostridium] cellulosi</name>
    <dbReference type="NCBI Taxonomy" id="29343"/>
    <lineage>
        <taxon>Bacteria</taxon>
        <taxon>Bacillati</taxon>
        <taxon>Bacillota</taxon>
        <taxon>Clostridia</taxon>
        <taxon>Eubacteriales</taxon>
        <taxon>Oscillospiraceae</taxon>
        <taxon>Oscillospiraceae incertae sedis</taxon>
    </lineage>
</organism>
<keyword evidence="3" id="KW-1185">Reference proteome</keyword>
<evidence type="ECO:0000313" key="2">
    <source>
        <dbReference type="EMBL" id="CDZ23651.1"/>
    </source>
</evidence>
<dbReference type="HOGENOM" id="CLU_2971293_0_0_9"/>
<sequence>MKFNILKNIPDLYKKKERNLYIAESKRAQKDFMPEMRSMRPISRNSTVLSTGLETRNK</sequence>
<protein>
    <submittedName>
        <fullName evidence="2">Uncharacterized protein</fullName>
    </submittedName>
</protein>
<dbReference type="AlphaFoldDB" id="A0A078KJ52"/>
<feature type="region of interest" description="Disordered" evidence="1">
    <location>
        <begin position="36"/>
        <end position="58"/>
    </location>
</feature>
<name>A0A078KJ52_9FIRM</name>
<feature type="compositionally biased region" description="Polar residues" evidence="1">
    <location>
        <begin position="43"/>
        <end position="58"/>
    </location>
</feature>
<reference evidence="3" key="1">
    <citation type="submission" date="2014-07" db="EMBL/GenBank/DDBJ databases">
        <authorList>
            <person name="Wibberg D."/>
        </authorList>
    </citation>
    <scope>NUCLEOTIDE SEQUENCE [LARGE SCALE GENOMIC DNA]</scope>
    <source>
        <strain evidence="3">DG5</strain>
    </source>
</reference>
<gene>
    <name evidence="2" type="ORF">CCDG5_0513</name>
</gene>
<dbReference type="KEGG" id="ccel:CCDG5_0513"/>
<dbReference type="PATRIC" id="fig|29343.3.peg.540"/>
<proteinExistence type="predicted"/>
<evidence type="ECO:0000313" key="3">
    <source>
        <dbReference type="Proteomes" id="UP000032431"/>
    </source>
</evidence>
<dbReference type="STRING" id="29343.CCDG5_0513"/>
<accession>A0A078KJ52</accession>